<dbReference type="AlphaFoldDB" id="A0A0E9NE34"/>
<sequence>MLEETKGDGLVVECKRVSSSVQSRLSSKWRLEFPFSVPSVACPCSSASDRERSISLRTPQPRSPVDPVLYAGYTLGTFYRTINFFVNTFRNQIHRVLLQHLPFLVAIHLLNISTLIWDHPLPPVKLQRDLS</sequence>
<proteinExistence type="predicted"/>
<reference evidence="1 2" key="3">
    <citation type="journal article" date="2015" name="Genome Announc.">
        <title>Draft Genome Sequence of the Archiascomycetous Yeast Saitoella complicata.</title>
        <authorList>
            <person name="Yamauchi K."/>
            <person name="Kondo S."/>
            <person name="Hamamoto M."/>
            <person name="Takahashi Y."/>
            <person name="Ogura Y."/>
            <person name="Hayashi T."/>
            <person name="Nishida H."/>
        </authorList>
    </citation>
    <scope>NUCLEOTIDE SEQUENCE [LARGE SCALE GENOMIC DNA]</scope>
    <source>
        <strain evidence="1 2">NRRL Y-17804</strain>
    </source>
</reference>
<protein>
    <submittedName>
        <fullName evidence="1">Uncharacterized protein</fullName>
    </submittedName>
</protein>
<dbReference type="Proteomes" id="UP000033140">
    <property type="component" value="Unassembled WGS sequence"/>
</dbReference>
<accession>A0A0E9NE34</accession>
<reference evidence="1 2" key="2">
    <citation type="journal article" date="2014" name="J. Gen. Appl. Microbiol.">
        <title>The early diverging ascomycetous budding yeast Saitoella complicata has three histone deacetylases belonging to the Clr6, Hos2, and Rpd3 lineages.</title>
        <authorList>
            <person name="Nishida H."/>
            <person name="Matsumoto T."/>
            <person name="Kondo S."/>
            <person name="Hamamoto M."/>
            <person name="Yoshikawa H."/>
        </authorList>
    </citation>
    <scope>NUCLEOTIDE SEQUENCE [LARGE SCALE GENOMIC DNA]</scope>
    <source>
        <strain evidence="1 2">NRRL Y-17804</strain>
    </source>
</reference>
<organism evidence="1 2">
    <name type="scientific">Saitoella complicata (strain BCRC 22490 / CBS 7301 / JCM 7358 / NBRC 10748 / NRRL Y-17804)</name>
    <dbReference type="NCBI Taxonomy" id="698492"/>
    <lineage>
        <taxon>Eukaryota</taxon>
        <taxon>Fungi</taxon>
        <taxon>Dikarya</taxon>
        <taxon>Ascomycota</taxon>
        <taxon>Taphrinomycotina</taxon>
        <taxon>Taphrinomycotina incertae sedis</taxon>
        <taxon>Saitoella</taxon>
    </lineage>
</organism>
<reference evidence="1 2" key="1">
    <citation type="journal article" date="2011" name="J. Gen. Appl. Microbiol.">
        <title>Draft genome sequencing of the enigmatic yeast Saitoella complicata.</title>
        <authorList>
            <person name="Nishida H."/>
            <person name="Hamamoto M."/>
            <person name="Sugiyama J."/>
        </authorList>
    </citation>
    <scope>NUCLEOTIDE SEQUENCE [LARGE SCALE GENOMIC DNA]</scope>
    <source>
        <strain evidence="1 2">NRRL Y-17804</strain>
    </source>
</reference>
<evidence type="ECO:0000313" key="1">
    <source>
        <dbReference type="EMBL" id="GAO48068.1"/>
    </source>
</evidence>
<name>A0A0E9NE34_SAICN</name>
<evidence type="ECO:0000313" key="2">
    <source>
        <dbReference type="Proteomes" id="UP000033140"/>
    </source>
</evidence>
<keyword evidence="2" id="KW-1185">Reference proteome</keyword>
<dbReference type="EMBL" id="BACD03000012">
    <property type="protein sequence ID" value="GAO48068.1"/>
    <property type="molecule type" value="Genomic_DNA"/>
</dbReference>
<gene>
    <name evidence="1" type="ORF">G7K_2255-t1</name>
</gene>
<comment type="caution">
    <text evidence="1">The sequence shown here is derived from an EMBL/GenBank/DDBJ whole genome shotgun (WGS) entry which is preliminary data.</text>
</comment>